<sequence length="295" mass="31617">MSAAPVLTRTRSVGGRSLGRFTRHRLALISVVVLILLILVGIFAPLLAPYDPYNLATGPSGNIQFASPPTREFWLGTDTLGRDVLSRLIFGTRVSLTIGISAALLALVIGVVLGVIAGFRGGWTDTLLSRFTDAVAAFPSLFLILTVSSFVPPSLFTTVTVIGLLSWVPTFRLMRGETLKLRDLEYVDAARALGAGDPRLMFRHILPNAAAPIIVQTTLGVAEAILTESALSFLGLGVQQPVASWGNMLSDARTITVLQSQPWLWLPSGAAILVTVLAINFLGDGLRDTFNPREQ</sequence>
<evidence type="ECO:0000256" key="2">
    <source>
        <dbReference type="ARBA" id="ARBA00022448"/>
    </source>
</evidence>
<dbReference type="InterPro" id="IPR000515">
    <property type="entry name" value="MetI-like"/>
</dbReference>
<evidence type="ECO:0000256" key="4">
    <source>
        <dbReference type="ARBA" id="ARBA00022692"/>
    </source>
</evidence>
<comment type="subcellular location">
    <subcellularLocation>
        <location evidence="1 7">Cell membrane</location>
        <topology evidence="1 7">Multi-pass membrane protein</topology>
    </subcellularLocation>
</comment>
<evidence type="ECO:0000256" key="7">
    <source>
        <dbReference type="RuleBase" id="RU363032"/>
    </source>
</evidence>
<proteinExistence type="inferred from homology"/>
<dbReference type="CDD" id="cd06261">
    <property type="entry name" value="TM_PBP2"/>
    <property type="match status" value="1"/>
</dbReference>
<evidence type="ECO:0000313" key="10">
    <source>
        <dbReference type="Proteomes" id="UP000603865"/>
    </source>
</evidence>
<gene>
    <name evidence="9" type="ORF">GCM10008957_37930</name>
</gene>
<keyword evidence="10" id="KW-1185">Reference proteome</keyword>
<dbReference type="PROSITE" id="PS50928">
    <property type="entry name" value="ABC_TM1"/>
    <property type="match status" value="1"/>
</dbReference>
<evidence type="ECO:0000256" key="3">
    <source>
        <dbReference type="ARBA" id="ARBA00022475"/>
    </source>
</evidence>
<dbReference type="InterPro" id="IPR050366">
    <property type="entry name" value="BP-dependent_transpt_permease"/>
</dbReference>
<dbReference type="AlphaFoldDB" id="A0A918CG79"/>
<protein>
    <submittedName>
        <fullName evidence="9">Peptide ABC transporter permease</fullName>
    </submittedName>
</protein>
<dbReference type="EMBL" id="BMQL01000028">
    <property type="protein sequence ID" value="GGR22279.1"/>
    <property type="molecule type" value="Genomic_DNA"/>
</dbReference>
<feature type="transmembrane region" description="Helical" evidence="7">
    <location>
        <begin position="263"/>
        <end position="283"/>
    </location>
</feature>
<comment type="caution">
    <text evidence="9">The sequence shown here is derived from an EMBL/GenBank/DDBJ whole genome shotgun (WGS) entry which is preliminary data.</text>
</comment>
<keyword evidence="4 7" id="KW-0812">Transmembrane</keyword>
<feature type="domain" description="ABC transmembrane type-1" evidence="8">
    <location>
        <begin position="92"/>
        <end position="283"/>
    </location>
</feature>
<feature type="transmembrane region" description="Helical" evidence="7">
    <location>
        <begin position="26"/>
        <end position="48"/>
    </location>
</feature>
<accession>A0A918CG79</accession>
<dbReference type="SUPFAM" id="SSF161098">
    <property type="entry name" value="MetI-like"/>
    <property type="match status" value="1"/>
</dbReference>
<dbReference type="PANTHER" id="PTHR43386">
    <property type="entry name" value="OLIGOPEPTIDE TRANSPORT SYSTEM PERMEASE PROTEIN APPC"/>
    <property type="match status" value="1"/>
</dbReference>
<evidence type="ECO:0000313" key="9">
    <source>
        <dbReference type="EMBL" id="GGR22279.1"/>
    </source>
</evidence>
<name>A0A918CG79_9DEIO</name>
<keyword evidence="2 7" id="KW-0813">Transport</keyword>
<dbReference type="InterPro" id="IPR025966">
    <property type="entry name" value="OppC_N"/>
</dbReference>
<reference evidence="9" key="2">
    <citation type="submission" date="2020-09" db="EMBL/GenBank/DDBJ databases">
        <authorList>
            <person name="Sun Q."/>
            <person name="Ohkuma M."/>
        </authorList>
    </citation>
    <scope>NUCLEOTIDE SEQUENCE</scope>
    <source>
        <strain evidence="9">JCM 31311</strain>
    </source>
</reference>
<evidence type="ECO:0000256" key="6">
    <source>
        <dbReference type="ARBA" id="ARBA00023136"/>
    </source>
</evidence>
<keyword evidence="6 7" id="KW-0472">Membrane</keyword>
<dbReference type="RefSeq" id="WP_189092079.1">
    <property type="nucleotide sequence ID" value="NZ_BMQL01000028.1"/>
</dbReference>
<feature type="transmembrane region" description="Helical" evidence="7">
    <location>
        <begin position="94"/>
        <end position="119"/>
    </location>
</feature>
<dbReference type="Gene3D" id="1.10.3720.10">
    <property type="entry name" value="MetI-like"/>
    <property type="match status" value="1"/>
</dbReference>
<dbReference type="InterPro" id="IPR035906">
    <property type="entry name" value="MetI-like_sf"/>
</dbReference>
<keyword evidence="5 7" id="KW-1133">Transmembrane helix</keyword>
<evidence type="ECO:0000259" key="8">
    <source>
        <dbReference type="PROSITE" id="PS50928"/>
    </source>
</evidence>
<keyword evidence="3" id="KW-1003">Cell membrane</keyword>
<dbReference type="Pfam" id="PF00528">
    <property type="entry name" value="BPD_transp_1"/>
    <property type="match status" value="1"/>
</dbReference>
<dbReference type="Proteomes" id="UP000603865">
    <property type="component" value="Unassembled WGS sequence"/>
</dbReference>
<dbReference type="Pfam" id="PF12911">
    <property type="entry name" value="OppC_N"/>
    <property type="match status" value="1"/>
</dbReference>
<evidence type="ECO:0000256" key="1">
    <source>
        <dbReference type="ARBA" id="ARBA00004651"/>
    </source>
</evidence>
<dbReference type="PANTHER" id="PTHR43386:SF1">
    <property type="entry name" value="D,D-DIPEPTIDE TRANSPORT SYSTEM PERMEASE PROTEIN DDPC-RELATED"/>
    <property type="match status" value="1"/>
</dbReference>
<dbReference type="GO" id="GO:0005886">
    <property type="term" value="C:plasma membrane"/>
    <property type="evidence" value="ECO:0007669"/>
    <property type="project" value="UniProtKB-SubCell"/>
</dbReference>
<reference evidence="9" key="1">
    <citation type="journal article" date="2014" name="Int. J. Syst. Evol. Microbiol.">
        <title>Complete genome sequence of Corynebacterium casei LMG S-19264T (=DSM 44701T), isolated from a smear-ripened cheese.</title>
        <authorList>
            <consortium name="US DOE Joint Genome Institute (JGI-PGF)"/>
            <person name="Walter F."/>
            <person name="Albersmeier A."/>
            <person name="Kalinowski J."/>
            <person name="Ruckert C."/>
        </authorList>
    </citation>
    <scope>NUCLEOTIDE SEQUENCE</scope>
    <source>
        <strain evidence="9">JCM 31311</strain>
    </source>
</reference>
<evidence type="ECO:0000256" key="5">
    <source>
        <dbReference type="ARBA" id="ARBA00022989"/>
    </source>
</evidence>
<organism evidence="9 10">
    <name type="scientific">Deinococcus ruber</name>
    <dbReference type="NCBI Taxonomy" id="1848197"/>
    <lineage>
        <taxon>Bacteria</taxon>
        <taxon>Thermotogati</taxon>
        <taxon>Deinococcota</taxon>
        <taxon>Deinococci</taxon>
        <taxon>Deinococcales</taxon>
        <taxon>Deinococcaceae</taxon>
        <taxon>Deinococcus</taxon>
    </lineage>
</organism>
<comment type="similarity">
    <text evidence="7">Belongs to the binding-protein-dependent transport system permease family.</text>
</comment>
<dbReference type="GO" id="GO:0055085">
    <property type="term" value="P:transmembrane transport"/>
    <property type="evidence" value="ECO:0007669"/>
    <property type="project" value="InterPro"/>
</dbReference>